<protein>
    <recommendedName>
        <fullName evidence="11">Beta-mannosidase B</fullName>
        <ecNumber evidence="5">3.2.1.25</ecNumber>
    </recommendedName>
    <alternativeName>
        <fullName evidence="12">Mannanase B</fullName>
    </alternativeName>
</protein>
<keyword evidence="7 17" id="KW-0378">Hydrolase</keyword>
<dbReference type="Pfam" id="PF00703">
    <property type="entry name" value="Glyco_hydro_2"/>
    <property type="match status" value="1"/>
</dbReference>
<dbReference type="InterPro" id="IPR036156">
    <property type="entry name" value="Beta-gal/glucu_dom_sf"/>
</dbReference>
<dbReference type="Gene3D" id="3.20.20.80">
    <property type="entry name" value="Glycosidases"/>
    <property type="match status" value="1"/>
</dbReference>
<dbReference type="PANTHER" id="PTHR43730:SF1">
    <property type="entry name" value="BETA-MANNOSIDASE"/>
    <property type="match status" value="1"/>
</dbReference>
<dbReference type="Gene3D" id="2.60.120.260">
    <property type="entry name" value="Galactose-binding domain-like"/>
    <property type="match status" value="1"/>
</dbReference>
<evidence type="ECO:0000259" key="15">
    <source>
        <dbReference type="Pfam" id="PF17786"/>
    </source>
</evidence>
<dbReference type="GO" id="GO:0004565">
    <property type="term" value="F:beta-galactosidase activity"/>
    <property type="evidence" value="ECO:0007669"/>
    <property type="project" value="UniProtKB-EC"/>
</dbReference>
<keyword evidence="6" id="KW-0964">Secreted</keyword>
<evidence type="ECO:0000256" key="10">
    <source>
        <dbReference type="ARBA" id="ARBA00038429"/>
    </source>
</evidence>
<dbReference type="Pfam" id="PF17753">
    <property type="entry name" value="Ig_mannosidase"/>
    <property type="match status" value="1"/>
</dbReference>
<dbReference type="InterPro" id="IPR008979">
    <property type="entry name" value="Galactose-bd-like_sf"/>
</dbReference>
<feature type="domain" description="Beta-mannosidase Ig-fold" evidence="14">
    <location>
        <begin position="724"/>
        <end position="806"/>
    </location>
</feature>
<evidence type="ECO:0000256" key="11">
    <source>
        <dbReference type="ARBA" id="ARBA00041069"/>
    </source>
</evidence>
<evidence type="ECO:0000313" key="17">
    <source>
        <dbReference type="EMBL" id="CAH1208132.1"/>
    </source>
</evidence>
<dbReference type="InterPro" id="IPR006102">
    <property type="entry name" value="Ig-like_GH2"/>
</dbReference>
<dbReference type="InterPro" id="IPR041447">
    <property type="entry name" value="Mannosidase_ig"/>
</dbReference>
<dbReference type="InterPro" id="IPR013783">
    <property type="entry name" value="Ig-like_fold"/>
</dbReference>
<sequence>MRPCGEAEWIGANVPGSMYLDLLNAGRMEDPFFRENDREAVRLSEYDYEYEKRFVLSGEFLEQERLILRFEGLDTLADISLNGIAIASTDNMHRSYEFDVKPFLSKGENVLRIIFHSPLSYIRDKQNDNPIWSTNGTKGFQYLRKAHYMFGWDWGPTLPDMGIWRPVSLIGLSDVRLGEVYVTQHHEVETVKLDIRVGLEYAPSRPVVARMNLLSPEGKSIELQQCETGEQVVHFVAEITSPQLWWPNGFGGQPLYRIEVALTSGDQILDQRELRIGLRTITVNQQEDEWGKGFAFQVNGYDIFAMGGNYVPEDNIIRRGTREKTERIIQDCIAANFNCIRVWGGGYYPDDYFYDLCDEYGLLVWQDHLFACAVYDFTEAFEANITEEITQNMKRIRHHACLALWCGNNEMEWAWVDWDINQSLKLKADYIKQFEYVLPKIAREVDPGTFYWLASPTSFGGFDRPNNQDFGDMHDWSIWHGRKPFTDFRNRYPRFMSEFGLQAFPSLKTVETFTLPGDRNVFSPVMENHQKHEDGLSPMLHYMSQYFKYPKDFGSFLYTSQLIQAEGVRYGVEHWRRNRGRCMGAVYWQLNDSWPVASWASLDSFGRWKALHYMAKRFYSPVLVSAAEEGSRVSLHVSNETFTELKGKLVWKLRDAGSVIILSGELEVSAAPLSTALCCTLDFSSRLDSDAQLRSHYLEYSLEASGKVLSSGVNIFVPAKHFSLAPAELKVRISEQDEYYEFVMTSSGFAMFVELDLKTADAVFSDNYFHLSAHEEKVITASKAGFSTCLTPEELREQLVVRSLIDSYV</sequence>
<dbReference type="InterPro" id="IPR054593">
    <property type="entry name" value="Beta-mannosidase-like_N2"/>
</dbReference>
<comment type="catalytic activity">
    <reaction evidence="1">
        <text>Hydrolysis of terminal, non-reducing beta-D-mannose residues in beta-D-mannosides.</text>
        <dbReference type="EC" id="3.2.1.25"/>
    </reaction>
</comment>
<dbReference type="PANTHER" id="PTHR43730">
    <property type="entry name" value="BETA-MANNOSIDASE"/>
    <property type="match status" value="1"/>
</dbReference>
<dbReference type="Gene3D" id="2.60.40.10">
    <property type="entry name" value="Immunoglobulins"/>
    <property type="match status" value="2"/>
</dbReference>
<comment type="subunit">
    <text evidence="4">Homodimer.</text>
</comment>
<organism evidence="17 18">
    <name type="scientific">Paenibacillus auburnensis</name>
    <dbReference type="NCBI Taxonomy" id="2905649"/>
    <lineage>
        <taxon>Bacteria</taxon>
        <taxon>Bacillati</taxon>
        <taxon>Bacillota</taxon>
        <taxon>Bacilli</taxon>
        <taxon>Bacillales</taxon>
        <taxon>Paenibacillaceae</taxon>
        <taxon>Paenibacillus</taxon>
    </lineage>
</organism>
<comment type="similarity">
    <text evidence="10">Belongs to the glycosyl hydrolase 2 family. Beta-mannosidase B subfamily.</text>
</comment>
<evidence type="ECO:0000256" key="5">
    <source>
        <dbReference type="ARBA" id="ARBA00012754"/>
    </source>
</evidence>
<evidence type="ECO:0000259" key="13">
    <source>
        <dbReference type="Pfam" id="PF00703"/>
    </source>
</evidence>
<name>A0ABN8GG50_9BACL</name>
<comment type="subcellular location">
    <subcellularLocation>
        <location evidence="2">Secreted</location>
    </subcellularLocation>
</comment>
<dbReference type="SUPFAM" id="SSF51445">
    <property type="entry name" value="(Trans)glycosidases"/>
    <property type="match status" value="1"/>
</dbReference>
<dbReference type="SUPFAM" id="SSF49785">
    <property type="entry name" value="Galactose-binding domain-like"/>
    <property type="match status" value="1"/>
</dbReference>
<dbReference type="InterPro" id="IPR050887">
    <property type="entry name" value="Beta-mannosidase_GH2"/>
</dbReference>
<evidence type="ECO:0000259" key="14">
    <source>
        <dbReference type="Pfam" id="PF17753"/>
    </source>
</evidence>
<dbReference type="InterPro" id="IPR017853">
    <property type="entry name" value="GH"/>
</dbReference>
<evidence type="ECO:0000259" key="16">
    <source>
        <dbReference type="Pfam" id="PF22666"/>
    </source>
</evidence>
<evidence type="ECO:0000256" key="6">
    <source>
        <dbReference type="ARBA" id="ARBA00022525"/>
    </source>
</evidence>
<keyword evidence="18" id="KW-1185">Reference proteome</keyword>
<feature type="domain" description="Mannosidase Ig/CBM-like" evidence="15">
    <location>
        <begin position="632"/>
        <end position="721"/>
    </location>
</feature>
<evidence type="ECO:0000256" key="8">
    <source>
        <dbReference type="ARBA" id="ARBA00023180"/>
    </source>
</evidence>
<evidence type="ECO:0000256" key="1">
    <source>
        <dbReference type="ARBA" id="ARBA00000829"/>
    </source>
</evidence>
<dbReference type="SUPFAM" id="SSF49303">
    <property type="entry name" value="beta-Galactosidase/glucuronidase domain"/>
    <property type="match status" value="2"/>
</dbReference>
<dbReference type="EMBL" id="CAKMMG010000003">
    <property type="protein sequence ID" value="CAH1208132.1"/>
    <property type="molecule type" value="Genomic_DNA"/>
</dbReference>
<dbReference type="Pfam" id="PF22666">
    <property type="entry name" value="Glyco_hydro_2_N2"/>
    <property type="match status" value="1"/>
</dbReference>
<comment type="pathway">
    <text evidence="3">Glycan metabolism; N-glycan degradation.</text>
</comment>
<accession>A0ABN8GG50</accession>
<keyword evidence="8" id="KW-0325">Glycoprotein</keyword>
<dbReference type="EC" id="3.2.1.25" evidence="5"/>
<dbReference type="Pfam" id="PF17786">
    <property type="entry name" value="Mannosidase_ig"/>
    <property type="match status" value="1"/>
</dbReference>
<evidence type="ECO:0000256" key="12">
    <source>
        <dbReference type="ARBA" id="ARBA00041614"/>
    </source>
</evidence>
<gene>
    <name evidence="17" type="primary">lacZ_6</name>
    <name evidence="17" type="ORF">PAECIP111892_03055</name>
</gene>
<reference evidence="17" key="1">
    <citation type="submission" date="2022-01" db="EMBL/GenBank/DDBJ databases">
        <authorList>
            <person name="Criscuolo A."/>
        </authorList>
    </citation>
    <scope>NUCLEOTIDE SEQUENCE</scope>
    <source>
        <strain evidence="17">CIP111892</strain>
    </source>
</reference>
<evidence type="ECO:0000256" key="7">
    <source>
        <dbReference type="ARBA" id="ARBA00022801"/>
    </source>
</evidence>
<evidence type="ECO:0000256" key="2">
    <source>
        <dbReference type="ARBA" id="ARBA00004613"/>
    </source>
</evidence>
<dbReference type="InterPro" id="IPR041625">
    <property type="entry name" value="Beta-mannosidase_Ig"/>
</dbReference>
<evidence type="ECO:0000256" key="3">
    <source>
        <dbReference type="ARBA" id="ARBA00004740"/>
    </source>
</evidence>
<feature type="domain" description="Beta-mannosidase-like galactose-binding" evidence="16">
    <location>
        <begin position="6"/>
        <end position="165"/>
    </location>
</feature>
<evidence type="ECO:0000313" key="18">
    <source>
        <dbReference type="Proteomes" id="UP000838324"/>
    </source>
</evidence>
<evidence type="ECO:0000256" key="4">
    <source>
        <dbReference type="ARBA" id="ARBA00011738"/>
    </source>
</evidence>
<keyword evidence="9 17" id="KW-0326">Glycosidase</keyword>
<evidence type="ECO:0000256" key="9">
    <source>
        <dbReference type="ARBA" id="ARBA00023295"/>
    </source>
</evidence>
<proteinExistence type="inferred from homology"/>
<dbReference type="Proteomes" id="UP000838324">
    <property type="component" value="Unassembled WGS sequence"/>
</dbReference>
<feature type="domain" description="Glycoside hydrolase family 2 immunoglobulin-like beta-sandwich" evidence="13">
    <location>
        <begin position="177"/>
        <end position="279"/>
    </location>
</feature>
<comment type="caution">
    <text evidence="17">The sequence shown here is derived from an EMBL/GenBank/DDBJ whole genome shotgun (WGS) entry which is preliminary data.</text>
</comment>